<evidence type="ECO:0000313" key="1">
    <source>
        <dbReference type="EMBL" id="QCO92162.1"/>
    </source>
</evidence>
<evidence type="ECO:0000313" key="4">
    <source>
        <dbReference type="EMBL" id="QCO92241.1"/>
    </source>
</evidence>
<evidence type="ECO:0000313" key="7">
    <source>
        <dbReference type="EMBL" id="QCO92571.1"/>
    </source>
</evidence>
<dbReference type="EMBL" id="MK509241">
    <property type="protein sequence ID" value="QCO92370.1"/>
    <property type="molecule type" value="Genomic_DNA"/>
</dbReference>
<evidence type="ECO:0000313" key="3">
    <source>
        <dbReference type="EMBL" id="QCO92222.1"/>
    </source>
</evidence>
<evidence type="ECO:0000313" key="2">
    <source>
        <dbReference type="EMBL" id="QCO92169.1"/>
    </source>
</evidence>
<evidence type="ECO:0000313" key="5">
    <source>
        <dbReference type="EMBL" id="QCO92370.1"/>
    </source>
</evidence>
<dbReference type="EMBL" id="MK509302">
    <property type="protein sequence ID" value="QCO92571.1"/>
    <property type="molecule type" value="Genomic_DNA"/>
</dbReference>
<dbReference type="EMBL" id="MK509274">
    <property type="protein sequence ID" value="QCO92477.1"/>
    <property type="molecule type" value="Genomic_DNA"/>
</dbReference>
<proteinExistence type="predicted"/>
<dbReference type="EMBL" id="MK509182">
    <property type="protein sequence ID" value="QCO92169.1"/>
    <property type="molecule type" value="Genomic_DNA"/>
</dbReference>
<evidence type="ECO:0000313" key="6">
    <source>
        <dbReference type="EMBL" id="QCO92477.1"/>
    </source>
</evidence>
<protein>
    <submittedName>
        <fullName evidence="2 6">CdiI</fullName>
    </submittedName>
</protein>
<name>A0A4V1E8C7_PSEAI</name>
<dbReference type="EMBL" id="MK509180">
    <property type="protein sequence ID" value="QCO92162.1"/>
    <property type="molecule type" value="Genomic_DNA"/>
</dbReference>
<dbReference type="EMBL" id="MK509196">
    <property type="protein sequence ID" value="QCO92222.1"/>
    <property type="molecule type" value="Genomic_DNA"/>
</dbReference>
<dbReference type="RefSeq" id="WP_123903198.1">
    <property type="nucleotide sequence ID" value="NZ_CAADKK010001584.1"/>
</dbReference>
<evidence type="ECO:0000313" key="8">
    <source>
        <dbReference type="EMBL" id="QCO92585.1"/>
    </source>
</evidence>
<dbReference type="EMBL" id="MK509201">
    <property type="protein sequence ID" value="QCO92241.1"/>
    <property type="molecule type" value="Genomic_DNA"/>
</dbReference>
<reference evidence="6" key="1">
    <citation type="journal article" date="2019" name="J. Bacteriol.">
        <title>Diversity of Pseudomonas aeruginosa contact-dependent growth inhibition systems.</title>
        <authorList>
            <person name="Allen J.P."/>
            <person name="Hauser A.R."/>
        </authorList>
    </citation>
    <scope>NUCLEOTIDE SEQUENCE</scope>
    <source>
        <strain evidence="1">PABL002</strain>
        <strain evidence="2">PABL003</strain>
        <strain evidence="3">PABL013</strain>
        <strain evidence="4">PABL017</strain>
        <strain evidence="5">PABL041</strain>
        <strain evidence="6">PABL061</strain>
        <strain evidence="7">PABL076</strain>
        <strain evidence="8">PABL079</strain>
        <strain evidence="9">PABL080</strain>
        <strain evidence="10">PABL108</strain>
    </source>
</reference>
<evidence type="ECO:0000313" key="10">
    <source>
        <dbReference type="EMBL" id="QCO92751.1"/>
    </source>
</evidence>
<sequence>MKELFEVIFEGVNTSRLFFLLKEIESKSDRIFDFNFSEDFFSSNVNVFSELLIDSFLGFNGDLYFGVSMEGFSVKDGLKLPVVLLRVLKYEGGVDVGLCFYMNDFNSAGKVMLEFQKYMNGISADFGFENFYGGLEPASDQETRFFTNNRLGPLL</sequence>
<accession>A0A4V1E8C7</accession>
<dbReference type="EMBL" id="MK509353">
    <property type="protein sequence ID" value="QCO92751.1"/>
    <property type="molecule type" value="Genomic_DNA"/>
</dbReference>
<organism evidence="6">
    <name type="scientific">Pseudomonas aeruginosa</name>
    <dbReference type="NCBI Taxonomy" id="287"/>
    <lineage>
        <taxon>Bacteria</taxon>
        <taxon>Pseudomonadati</taxon>
        <taxon>Pseudomonadota</taxon>
        <taxon>Gammaproteobacteria</taxon>
        <taxon>Pseudomonadales</taxon>
        <taxon>Pseudomonadaceae</taxon>
        <taxon>Pseudomonas</taxon>
    </lineage>
</organism>
<gene>
    <name evidence="6" type="primary">cdiI1</name>
    <name evidence="2" type="synonym">cdiIo1</name>
</gene>
<dbReference type="EMBL" id="MK509308">
    <property type="protein sequence ID" value="QCO92591.1"/>
    <property type="molecule type" value="Genomic_DNA"/>
</dbReference>
<dbReference type="AlphaFoldDB" id="A0A4V1E8C7"/>
<evidence type="ECO:0000313" key="9">
    <source>
        <dbReference type="EMBL" id="QCO92591.1"/>
    </source>
</evidence>
<dbReference type="EMBL" id="MK509306">
    <property type="protein sequence ID" value="QCO92585.1"/>
    <property type="molecule type" value="Genomic_DNA"/>
</dbReference>